<comment type="similarity">
    <text evidence="1">Belongs to the UPF0161 family.</text>
</comment>
<sequence length="73" mass="8503">MKILPRQIVVLLIKLYQNLSRALPRQQCRFWPTCSQYTLQAVEKYGVFKGLFWGIKRISRCHPANPGGIDELN</sequence>
<evidence type="ECO:0000313" key="2">
    <source>
        <dbReference type="EMBL" id="OGK66413.1"/>
    </source>
</evidence>
<dbReference type="NCBIfam" id="TIGR00278">
    <property type="entry name" value="membrane protein insertion efficiency factor YidD"/>
    <property type="match status" value="1"/>
</dbReference>
<comment type="function">
    <text evidence="1">Could be involved in insertion of integral membrane proteins into the membrane.</text>
</comment>
<accession>A0A1F7KEX8</accession>
<dbReference type="PANTHER" id="PTHR33383:SF1">
    <property type="entry name" value="MEMBRANE PROTEIN INSERTION EFFICIENCY FACTOR-RELATED"/>
    <property type="match status" value="1"/>
</dbReference>
<dbReference type="AlphaFoldDB" id="A0A1F7KEX8"/>
<dbReference type="Proteomes" id="UP000178450">
    <property type="component" value="Unassembled WGS sequence"/>
</dbReference>
<dbReference type="EMBL" id="MGBG01000007">
    <property type="protein sequence ID" value="OGK66413.1"/>
    <property type="molecule type" value="Genomic_DNA"/>
</dbReference>
<dbReference type="SMART" id="SM01234">
    <property type="entry name" value="Haemolytic"/>
    <property type="match status" value="1"/>
</dbReference>
<dbReference type="HAMAP" id="MF_00386">
    <property type="entry name" value="UPF0161_YidD"/>
    <property type="match status" value="1"/>
</dbReference>
<gene>
    <name evidence="2" type="ORF">A2209_01525</name>
</gene>
<comment type="caution">
    <text evidence="2">The sequence shown here is derived from an EMBL/GenBank/DDBJ whole genome shotgun (WGS) entry which is preliminary data.</text>
</comment>
<evidence type="ECO:0000313" key="3">
    <source>
        <dbReference type="Proteomes" id="UP000178450"/>
    </source>
</evidence>
<comment type="subcellular location">
    <subcellularLocation>
        <location evidence="1">Cell membrane</location>
        <topology evidence="1">Peripheral membrane protein</topology>
        <orientation evidence="1">Cytoplasmic side</orientation>
    </subcellularLocation>
</comment>
<keyword evidence="1" id="KW-0472">Membrane</keyword>
<dbReference type="InterPro" id="IPR002696">
    <property type="entry name" value="Membr_insert_effic_factor_YidD"/>
</dbReference>
<organism evidence="2 3">
    <name type="scientific">Candidatus Roizmanbacteria bacterium RIFOXYA1_FULL_41_12</name>
    <dbReference type="NCBI Taxonomy" id="1802082"/>
    <lineage>
        <taxon>Bacteria</taxon>
        <taxon>Candidatus Roizmaniibacteriota</taxon>
    </lineage>
</organism>
<protein>
    <recommendedName>
        <fullName evidence="1">Putative membrane protein insertion efficiency factor</fullName>
    </recommendedName>
</protein>
<dbReference type="GO" id="GO:0005886">
    <property type="term" value="C:plasma membrane"/>
    <property type="evidence" value="ECO:0007669"/>
    <property type="project" value="UniProtKB-SubCell"/>
</dbReference>
<evidence type="ECO:0000256" key="1">
    <source>
        <dbReference type="HAMAP-Rule" id="MF_00386"/>
    </source>
</evidence>
<reference evidence="2 3" key="1">
    <citation type="journal article" date="2016" name="Nat. Commun.">
        <title>Thousands of microbial genomes shed light on interconnected biogeochemical processes in an aquifer system.</title>
        <authorList>
            <person name="Anantharaman K."/>
            <person name="Brown C.T."/>
            <person name="Hug L.A."/>
            <person name="Sharon I."/>
            <person name="Castelle C.J."/>
            <person name="Probst A.J."/>
            <person name="Thomas B.C."/>
            <person name="Singh A."/>
            <person name="Wilkins M.J."/>
            <person name="Karaoz U."/>
            <person name="Brodie E.L."/>
            <person name="Williams K.H."/>
            <person name="Hubbard S.S."/>
            <person name="Banfield J.F."/>
        </authorList>
    </citation>
    <scope>NUCLEOTIDE SEQUENCE [LARGE SCALE GENOMIC DNA]</scope>
</reference>
<dbReference type="Pfam" id="PF01809">
    <property type="entry name" value="YidD"/>
    <property type="match status" value="1"/>
</dbReference>
<keyword evidence="1" id="KW-1003">Cell membrane</keyword>
<name>A0A1F7KEX8_9BACT</name>
<proteinExistence type="inferred from homology"/>
<dbReference type="PANTHER" id="PTHR33383">
    <property type="entry name" value="MEMBRANE PROTEIN INSERTION EFFICIENCY FACTOR-RELATED"/>
    <property type="match status" value="1"/>
</dbReference>